<dbReference type="Proteomes" id="UP001058974">
    <property type="component" value="Chromosome 3"/>
</dbReference>
<keyword evidence="2" id="KW-1185">Reference proteome</keyword>
<organism evidence="1 2">
    <name type="scientific">Pisum sativum</name>
    <name type="common">Garden pea</name>
    <name type="synonym">Lathyrus oleraceus</name>
    <dbReference type="NCBI Taxonomy" id="3888"/>
    <lineage>
        <taxon>Eukaryota</taxon>
        <taxon>Viridiplantae</taxon>
        <taxon>Streptophyta</taxon>
        <taxon>Embryophyta</taxon>
        <taxon>Tracheophyta</taxon>
        <taxon>Spermatophyta</taxon>
        <taxon>Magnoliopsida</taxon>
        <taxon>eudicotyledons</taxon>
        <taxon>Gunneridae</taxon>
        <taxon>Pentapetalae</taxon>
        <taxon>rosids</taxon>
        <taxon>fabids</taxon>
        <taxon>Fabales</taxon>
        <taxon>Fabaceae</taxon>
        <taxon>Papilionoideae</taxon>
        <taxon>50 kb inversion clade</taxon>
        <taxon>NPAAA clade</taxon>
        <taxon>Hologalegina</taxon>
        <taxon>IRL clade</taxon>
        <taxon>Fabeae</taxon>
        <taxon>Lathyrus</taxon>
    </lineage>
</organism>
<dbReference type="EMBL" id="JAMSHJ010000003">
    <property type="protein sequence ID" value="KAI5426297.1"/>
    <property type="molecule type" value="Genomic_DNA"/>
</dbReference>
<sequence length="116" mass="13032">MISPIHDSPFGPLRQPINKIKRCGVSHRNIITPKITRNVKASIKRHKYSSGNGRIFSQAFILFHSIGKNHINRELVSSIPAFIRENPVDVFERWTKTCIGSKLAHVGPEGQCFAVS</sequence>
<comment type="caution">
    <text evidence="1">The sequence shown here is derived from an EMBL/GenBank/DDBJ whole genome shotgun (WGS) entry which is preliminary data.</text>
</comment>
<evidence type="ECO:0000313" key="2">
    <source>
        <dbReference type="Proteomes" id="UP001058974"/>
    </source>
</evidence>
<dbReference type="Gramene" id="Psat03G0191700-T1">
    <property type="protein sequence ID" value="KAI5426297.1"/>
    <property type="gene ID" value="KIW84_031917"/>
</dbReference>
<protein>
    <submittedName>
        <fullName evidence="1">Uncharacterized protein</fullName>
    </submittedName>
</protein>
<evidence type="ECO:0000313" key="1">
    <source>
        <dbReference type="EMBL" id="KAI5426297.1"/>
    </source>
</evidence>
<gene>
    <name evidence="1" type="ORF">KIW84_031917</name>
</gene>
<dbReference type="AlphaFoldDB" id="A0A9D4XTL7"/>
<accession>A0A9D4XTL7</accession>
<name>A0A9D4XTL7_PEA</name>
<proteinExistence type="predicted"/>
<reference evidence="1 2" key="1">
    <citation type="journal article" date="2022" name="Nat. Genet.">
        <title>Improved pea reference genome and pan-genome highlight genomic features and evolutionary characteristics.</title>
        <authorList>
            <person name="Yang T."/>
            <person name="Liu R."/>
            <person name="Luo Y."/>
            <person name="Hu S."/>
            <person name="Wang D."/>
            <person name="Wang C."/>
            <person name="Pandey M.K."/>
            <person name="Ge S."/>
            <person name="Xu Q."/>
            <person name="Li N."/>
            <person name="Li G."/>
            <person name="Huang Y."/>
            <person name="Saxena R.K."/>
            <person name="Ji Y."/>
            <person name="Li M."/>
            <person name="Yan X."/>
            <person name="He Y."/>
            <person name="Liu Y."/>
            <person name="Wang X."/>
            <person name="Xiang C."/>
            <person name="Varshney R.K."/>
            <person name="Ding H."/>
            <person name="Gao S."/>
            <person name="Zong X."/>
        </authorList>
    </citation>
    <scope>NUCLEOTIDE SEQUENCE [LARGE SCALE GENOMIC DNA]</scope>
    <source>
        <strain evidence="1 2">cv. Zhongwan 6</strain>
    </source>
</reference>